<sequence length="901" mass="99805">MSDALEPLRGFLHRVKGSVSRRRHGENSGLNVVIDPPQAEIDIVAVHGLGDQGFRAWITRDPKSDTKRPLFFIAHSLGGWIVKRALILSTEATDPVLREVELSTCGVAFFGTIAPGRPSSPSPLAHVIRRTSGYKEEKGSPMQLQPDDLQWLERQMSAFKGVAANLPRISFYETKKSGSSFVVEKKHSMTGSDGAQIGLVATHSDMISFHGRDANYTSFIDKFREMVSTGIRSGFVDSKRKAQDVSNLHLMDFRCMGYSVPYQVPNDPQHIVARDEIMQQIDTIFNTGPTKGSVSFRFAHLWGKSGAGKTTLAKHYIQLHRTELSFVFWVWAESWETAAGSYLDFANNLVTYYANKMSREKVEEQLGLTGIADMVRAKSILDLDKNRVMSVVRAVKDWLMQPDNSKWLVVFDGVEPVYNVQEFIPLTLSGRVILTSEGENACTWGSKVLVHSMSEEQALELLRTGTGHVPADKGTQAMAAKELVQRLEYHPQSIVQAASTIRNKKILISDYRLMLATTPRPRMFGSAVEQLPANRLILRISSLLSSSAVPASLFLGSLHGTTSIPSRFSKAAGELQAIQSQKLDDVLQHLMDQHFIHPVYTSDSSQSSSPSESPSSPISATSTSTSTTLFVMDADAREYIRKSLPEDDKAEYAWLACNVCVNGVRKANEESSTLREVHKFGRVMGPHAKVCYDDCSPVLEEPPELETVSWNVLGNVCMTQGAVNQAIGCFKLALQHTDSMDPLERIQAALSLSQLFEETGRVDQSIKVLTTVDLESVDKALGFRLALAKANVNAARGELSEAEYQYETLEHQQEEVLGPAHAETVGTIQTLAYTLLRMGKAQDAHVLYRRVYLSYQNTFGQGHPMTLGSLDDLANISKEVFAIDDAEALYKHARHPEPRCH</sequence>
<accession>A0ACC1QFX1</accession>
<dbReference type="Proteomes" id="UP001148737">
    <property type="component" value="Unassembled WGS sequence"/>
</dbReference>
<comment type="caution">
    <text evidence="1">The sequence shown here is derived from an EMBL/GenBank/DDBJ whole genome shotgun (WGS) entry which is preliminary data.</text>
</comment>
<evidence type="ECO:0000313" key="1">
    <source>
        <dbReference type="EMBL" id="KAJ3474208.1"/>
    </source>
</evidence>
<proteinExistence type="predicted"/>
<reference evidence="1" key="1">
    <citation type="submission" date="2022-07" db="EMBL/GenBank/DDBJ databases">
        <title>Genome Sequence of Lecanicillium saksenae.</title>
        <authorList>
            <person name="Buettner E."/>
        </authorList>
    </citation>
    <scope>NUCLEOTIDE SEQUENCE</scope>
    <source>
        <strain evidence="1">VT-O1</strain>
    </source>
</reference>
<protein>
    <submittedName>
        <fullName evidence="1">Uncharacterized protein</fullName>
    </submittedName>
</protein>
<name>A0ACC1QFX1_9HYPO</name>
<organism evidence="1 2">
    <name type="scientific">Lecanicillium saksenae</name>
    <dbReference type="NCBI Taxonomy" id="468837"/>
    <lineage>
        <taxon>Eukaryota</taxon>
        <taxon>Fungi</taxon>
        <taxon>Dikarya</taxon>
        <taxon>Ascomycota</taxon>
        <taxon>Pezizomycotina</taxon>
        <taxon>Sordariomycetes</taxon>
        <taxon>Hypocreomycetidae</taxon>
        <taxon>Hypocreales</taxon>
        <taxon>Cordycipitaceae</taxon>
        <taxon>Lecanicillium</taxon>
    </lineage>
</organism>
<dbReference type="EMBL" id="JANAKD010002242">
    <property type="protein sequence ID" value="KAJ3474208.1"/>
    <property type="molecule type" value="Genomic_DNA"/>
</dbReference>
<keyword evidence="2" id="KW-1185">Reference proteome</keyword>
<gene>
    <name evidence="1" type="ORF">NLG97_g9944</name>
</gene>
<evidence type="ECO:0000313" key="2">
    <source>
        <dbReference type="Proteomes" id="UP001148737"/>
    </source>
</evidence>